<dbReference type="EMBL" id="JAGIOO010000001">
    <property type="protein sequence ID" value="MBP2477687.1"/>
    <property type="molecule type" value="Genomic_DNA"/>
</dbReference>
<gene>
    <name evidence="1" type="ORF">JOF53_006559</name>
</gene>
<sequence length="166" mass="18886">MEITPSTLLIAAIAVLIAVAATLAFAEWRWRRFLTREQHRAEDEGSRDAYLAEHGVAFRFSVMPEGTPDADWDRHAVMVVRVVAHSEYGSLWAAKFRGYCFDEHGDHATEDDLRAIAREQRDQFCLPDGFLFTREQALRVAWEKATPVANAWVKQWLARSPRGVSA</sequence>
<dbReference type="Proteomes" id="UP001519363">
    <property type="component" value="Unassembled WGS sequence"/>
</dbReference>
<evidence type="ECO:0000313" key="1">
    <source>
        <dbReference type="EMBL" id="MBP2477687.1"/>
    </source>
</evidence>
<proteinExistence type="predicted"/>
<name>A0ABS5AMR6_9PSEU</name>
<protein>
    <recommendedName>
        <fullName evidence="3">DUF2726 domain-containing protein</fullName>
    </recommendedName>
</protein>
<evidence type="ECO:0008006" key="3">
    <source>
        <dbReference type="Google" id="ProtNLM"/>
    </source>
</evidence>
<dbReference type="RefSeq" id="WP_086787561.1">
    <property type="nucleotide sequence ID" value="NZ_JAGIOO010000001.1"/>
</dbReference>
<evidence type="ECO:0000313" key="2">
    <source>
        <dbReference type="Proteomes" id="UP001519363"/>
    </source>
</evidence>
<comment type="caution">
    <text evidence="1">The sequence shown here is derived from an EMBL/GenBank/DDBJ whole genome shotgun (WGS) entry which is preliminary data.</text>
</comment>
<accession>A0ABS5AMR6</accession>
<reference evidence="1 2" key="1">
    <citation type="submission" date="2021-03" db="EMBL/GenBank/DDBJ databases">
        <title>Sequencing the genomes of 1000 actinobacteria strains.</title>
        <authorList>
            <person name="Klenk H.-P."/>
        </authorList>
    </citation>
    <scope>NUCLEOTIDE SEQUENCE [LARGE SCALE GENOMIC DNA]</scope>
    <source>
        <strain evidence="1 2">DSM 44580</strain>
    </source>
</reference>
<keyword evidence="2" id="KW-1185">Reference proteome</keyword>
<organism evidence="1 2">
    <name type="scientific">Crossiella equi</name>
    <dbReference type="NCBI Taxonomy" id="130796"/>
    <lineage>
        <taxon>Bacteria</taxon>
        <taxon>Bacillati</taxon>
        <taxon>Actinomycetota</taxon>
        <taxon>Actinomycetes</taxon>
        <taxon>Pseudonocardiales</taxon>
        <taxon>Pseudonocardiaceae</taxon>
        <taxon>Crossiella</taxon>
    </lineage>
</organism>